<protein>
    <submittedName>
        <fullName evidence="4">Uncharacterized protein</fullName>
    </submittedName>
</protein>
<feature type="region of interest" description="Disordered" evidence="1">
    <location>
        <begin position="363"/>
        <end position="389"/>
    </location>
</feature>
<feature type="compositionally biased region" description="Low complexity" evidence="1">
    <location>
        <begin position="508"/>
        <end position="545"/>
    </location>
</feature>
<feature type="compositionally biased region" description="Low complexity" evidence="1">
    <location>
        <begin position="412"/>
        <end position="438"/>
    </location>
</feature>
<feature type="signal peptide" evidence="3">
    <location>
        <begin position="1"/>
        <end position="18"/>
    </location>
</feature>
<organism evidence="4 5">
    <name type="scientific">Boletus edulis BED1</name>
    <dbReference type="NCBI Taxonomy" id="1328754"/>
    <lineage>
        <taxon>Eukaryota</taxon>
        <taxon>Fungi</taxon>
        <taxon>Dikarya</taxon>
        <taxon>Basidiomycota</taxon>
        <taxon>Agaricomycotina</taxon>
        <taxon>Agaricomycetes</taxon>
        <taxon>Agaricomycetidae</taxon>
        <taxon>Boletales</taxon>
        <taxon>Boletineae</taxon>
        <taxon>Boletaceae</taxon>
        <taxon>Boletoideae</taxon>
        <taxon>Boletus</taxon>
    </lineage>
</organism>
<reference evidence="4" key="1">
    <citation type="submission" date="2019-10" db="EMBL/GenBank/DDBJ databases">
        <authorList>
            <consortium name="DOE Joint Genome Institute"/>
            <person name="Kuo A."/>
            <person name="Miyauchi S."/>
            <person name="Kiss E."/>
            <person name="Drula E."/>
            <person name="Kohler A."/>
            <person name="Sanchez-Garcia M."/>
            <person name="Andreopoulos B."/>
            <person name="Barry K.W."/>
            <person name="Bonito G."/>
            <person name="Buee M."/>
            <person name="Carver A."/>
            <person name="Chen C."/>
            <person name="Cichocki N."/>
            <person name="Clum A."/>
            <person name="Culley D."/>
            <person name="Crous P.W."/>
            <person name="Fauchery L."/>
            <person name="Girlanda M."/>
            <person name="Hayes R."/>
            <person name="Keri Z."/>
            <person name="LaButti K."/>
            <person name="Lipzen A."/>
            <person name="Lombard V."/>
            <person name="Magnuson J."/>
            <person name="Maillard F."/>
            <person name="Morin E."/>
            <person name="Murat C."/>
            <person name="Nolan M."/>
            <person name="Ohm R."/>
            <person name="Pangilinan J."/>
            <person name="Pereira M."/>
            <person name="Perotto S."/>
            <person name="Peter M."/>
            <person name="Riley R."/>
            <person name="Sitrit Y."/>
            <person name="Stielow B."/>
            <person name="Szollosi G."/>
            <person name="Zifcakova L."/>
            <person name="Stursova M."/>
            <person name="Spatafora J.W."/>
            <person name="Tedersoo L."/>
            <person name="Vaario L.-M."/>
            <person name="Yamada A."/>
            <person name="Yan M."/>
            <person name="Wang P."/>
            <person name="Xu J."/>
            <person name="Bruns T."/>
            <person name="Baldrian P."/>
            <person name="Vilgalys R."/>
            <person name="Henrissat B."/>
            <person name="Grigoriev I.V."/>
            <person name="Hibbett D."/>
            <person name="Nagy L.G."/>
            <person name="Martin F.M."/>
        </authorList>
    </citation>
    <scope>NUCLEOTIDE SEQUENCE</scope>
    <source>
        <strain evidence="4">BED1</strain>
    </source>
</reference>
<feature type="compositionally biased region" description="Pro residues" evidence="1">
    <location>
        <begin position="497"/>
        <end position="507"/>
    </location>
</feature>
<dbReference type="AlphaFoldDB" id="A0AAD4BRZ8"/>
<keyword evidence="2" id="KW-1133">Transmembrane helix</keyword>
<evidence type="ECO:0000256" key="2">
    <source>
        <dbReference type="SAM" id="Phobius"/>
    </source>
</evidence>
<evidence type="ECO:0000313" key="4">
    <source>
        <dbReference type="EMBL" id="KAF8438130.1"/>
    </source>
</evidence>
<keyword evidence="3" id="KW-0732">Signal</keyword>
<feature type="compositionally biased region" description="Polar residues" evidence="1">
    <location>
        <begin position="373"/>
        <end position="386"/>
    </location>
</feature>
<evidence type="ECO:0000256" key="1">
    <source>
        <dbReference type="SAM" id="MobiDB-lite"/>
    </source>
</evidence>
<feature type="transmembrane region" description="Helical" evidence="2">
    <location>
        <begin position="569"/>
        <end position="589"/>
    </location>
</feature>
<feature type="chain" id="PRO_5042003311" evidence="3">
    <location>
        <begin position="19"/>
        <end position="590"/>
    </location>
</feature>
<name>A0AAD4BRZ8_BOLED</name>
<evidence type="ECO:0000256" key="3">
    <source>
        <dbReference type="SAM" id="SignalP"/>
    </source>
</evidence>
<evidence type="ECO:0000313" key="5">
    <source>
        <dbReference type="Proteomes" id="UP001194468"/>
    </source>
</evidence>
<proteinExistence type="predicted"/>
<feature type="compositionally biased region" description="Low complexity" evidence="1">
    <location>
        <begin position="446"/>
        <end position="476"/>
    </location>
</feature>
<keyword evidence="2" id="KW-0472">Membrane</keyword>
<dbReference type="Proteomes" id="UP001194468">
    <property type="component" value="Unassembled WGS sequence"/>
</dbReference>
<gene>
    <name evidence="4" type="ORF">L210DRAFT_2307366</name>
</gene>
<feature type="region of interest" description="Disordered" evidence="1">
    <location>
        <begin position="412"/>
        <end position="476"/>
    </location>
</feature>
<comment type="caution">
    <text evidence="4">The sequence shown here is derived from an EMBL/GenBank/DDBJ whole genome shotgun (WGS) entry which is preliminary data.</text>
</comment>
<dbReference type="EMBL" id="WHUW01000017">
    <property type="protein sequence ID" value="KAF8438130.1"/>
    <property type="molecule type" value="Genomic_DNA"/>
</dbReference>
<feature type="compositionally biased region" description="Low complexity" evidence="1">
    <location>
        <begin position="363"/>
        <end position="372"/>
    </location>
</feature>
<feature type="region of interest" description="Disordered" evidence="1">
    <location>
        <begin position="493"/>
        <end position="557"/>
    </location>
</feature>
<sequence>MPHAGTYVLACLISGVSAALILASGPSYTESRSPQGTPYNVNGGRSTYDGCRAGPCQIAYLNSVEDFCLWAPSHPVLSATSSTEHTLVAWCTESAQGSLVIPDGTILGAHLVITTEYVQITGVGKLTNINVPPDGVVSASGQSYSDHRIVVTSVFGQLEQISEWTSFVSQERFCFRACRPSAAASAACPQIHDIFGCSESVSGNYDTGVFEDCIVDGAEVPSALYQEILAAPSHRSAHPFSHCTSRGTIGNAQIAHARRAIAPVLVTSLSQLHLSLSHSTSVSSCMAPTTTDTTTIPMTSSSFPTSTLNATSFMNFSVSSTNAPTYTTCSYNHTHTHTRSHWHSHTHHSSAFSATSSSSSSYHSFSHSPSPRTASSLNDSPSMSLAPSSPIPSTPSFISTFHSSGPLAGTATPFATSASTPLPTPSLPSSSYGTSSSLPGPPTPPSSYGSSTSSSVSSAMSSSVSSSTSSSISSQTTSSSTSYVLTFTTHSLSSVPTTPPASSPSPVSPSTSSSTSAQTSYVLPSTTPSSSDPTASPAPSSPTVPNSQTQIGPQCPPLWNAGTVSSIPLPPLTLAILMIVISSSVGIVVF</sequence>
<accession>A0AAD4BRZ8</accession>
<reference evidence="4" key="2">
    <citation type="journal article" date="2020" name="Nat. Commun.">
        <title>Large-scale genome sequencing of mycorrhizal fungi provides insights into the early evolution of symbiotic traits.</title>
        <authorList>
            <person name="Miyauchi S."/>
            <person name="Kiss E."/>
            <person name="Kuo A."/>
            <person name="Drula E."/>
            <person name="Kohler A."/>
            <person name="Sanchez-Garcia M."/>
            <person name="Morin E."/>
            <person name="Andreopoulos B."/>
            <person name="Barry K.W."/>
            <person name="Bonito G."/>
            <person name="Buee M."/>
            <person name="Carver A."/>
            <person name="Chen C."/>
            <person name="Cichocki N."/>
            <person name="Clum A."/>
            <person name="Culley D."/>
            <person name="Crous P.W."/>
            <person name="Fauchery L."/>
            <person name="Girlanda M."/>
            <person name="Hayes R.D."/>
            <person name="Keri Z."/>
            <person name="LaButti K."/>
            <person name="Lipzen A."/>
            <person name="Lombard V."/>
            <person name="Magnuson J."/>
            <person name="Maillard F."/>
            <person name="Murat C."/>
            <person name="Nolan M."/>
            <person name="Ohm R.A."/>
            <person name="Pangilinan J."/>
            <person name="Pereira M.F."/>
            <person name="Perotto S."/>
            <person name="Peter M."/>
            <person name="Pfister S."/>
            <person name="Riley R."/>
            <person name="Sitrit Y."/>
            <person name="Stielow J.B."/>
            <person name="Szollosi G."/>
            <person name="Zifcakova L."/>
            <person name="Stursova M."/>
            <person name="Spatafora J.W."/>
            <person name="Tedersoo L."/>
            <person name="Vaario L.M."/>
            <person name="Yamada A."/>
            <person name="Yan M."/>
            <person name="Wang P."/>
            <person name="Xu J."/>
            <person name="Bruns T."/>
            <person name="Baldrian P."/>
            <person name="Vilgalys R."/>
            <person name="Dunand C."/>
            <person name="Henrissat B."/>
            <person name="Grigoriev I.V."/>
            <person name="Hibbett D."/>
            <person name="Nagy L.G."/>
            <person name="Martin F.M."/>
        </authorList>
    </citation>
    <scope>NUCLEOTIDE SEQUENCE</scope>
    <source>
        <strain evidence="4">BED1</strain>
    </source>
</reference>
<keyword evidence="2" id="KW-0812">Transmembrane</keyword>
<keyword evidence="5" id="KW-1185">Reference proteome</keyword>